<organism evidence="3 4">
    <name type="scientific">Stereocaulon virgatum</name>
    <dbReference type="NCBI Taxonomy" id="373712"/>
    <lineage>
        <taxon>Eukaryota</taxon>
        <taxon>Fungi</taxon>
        <taxon>Dikarya</taxon>
        <taxon>Ascomycota</taxon>
        <taxon>Pezizomycotina</taxon>
        <taxon>Lecanoromycetes</taxon>
        <taxon>OSLEUM clade</taxon>
        <taxon>Lecanoromycetidae</taxon>
        <taxon>Lecanorales</taxon>
        <taxon>Lecanorineae</taxon>
        <taxon>Stereocaulaceae</taxon>
        <taxon>Stereocaulon</taxon>
    </lineage>
</organism>
<sequence length="196" mass="22170">MLRALFVGRSVGIRIIFHSPLVRHRYLSSSAAPTETSSEEEHREARTWLGRFNINTVPKSICEITFSRSSGPGGQNVNKVNSKATLRIHTKDFFHLIPKILHPKIEGSRYYAANTKSLVIQADASRNRNDNKQECYKKLHTMIVDAARATIRGETSPAQVEKVKRLQRKDNQMRLLSKKSHGTKKAARQGSKSSVY</sequence>
<dbReference type="PANTHER" id="PTHR11075:SF54">
    <property type="entry name" value="LARGE RIBOSOMAL SUBUNIT PROTEIN ML62"/>
    <property type="match status" value="1"/>
</dbReference>
<feature type="compositionally biased region" description="Basic residues" evidence="1">
    <location>
        <begin position="176"/>
        <end position="187"/>
    </location>
</feature>
<dbReference type="InterPro" id="IPR052104">
    <property type="entry name" value="Mito_Release_Factor_mL62"/>
</dbReference>
<dbReference type="Gene3D" id="3.30.160.20">
    <property type="match status" value="1"/>
</dbReference>
<dbReference type="InterPro" id="IPR000352">
    <property type="entry name" value="Pep_chain_release_fac_I"/>
</dbReference>
<evidence type="ECO:0000256" key="1">
    <source>
        <dbReference type="SAM" id="MobiDB-lite"/>
    </source>
</evidence>
<dbReference type="Proteomes" id="UP001590950">
    <property type="component" value="Unassembled WGS sequence"/>
</dbReference>
<accession>A0ABR4A1P7</accession>
<name>A0ABR4A1P7_9LECA</name>
<proteinExistence type="predicted"/>
<evidence type="ECO:0000259" key="2">
    <source>
        <dbReference type="Pfam" id="PF00472"/>
    </source>
</evidence>
<reference evidence="3 4" key="1">
    <citation type="submission" date="2024-09" db="EMBL/GenBank/DDBJ databases">
        <title>Rethinking Asexuality: The Enigmatic Case of Functional Sexual Genes in Lepraria (Stereocaulaceae).</title>
        <authorList>
            <person name="Doellman M."/>
            <person name="Sun Y."/>
            <person name="Barcenas-Pena A."/>
            <person name="Lumbsch H.T."/>
            <person name="Grewe F."/>
        </authorList>
    </citation>
    <scope>NUCLEOTIDE SEQUENCE [LARGE SCALE GENOMIC DNA]</scope>
    <source>
        <strain evidence="3 4">Mercado 3170</strain>
    </source>
</reference>
<dbReference type="SUPFAM" id="SSF110916">
    <property type="entry name" value="Peptidyl-tRNA hydrolase domain-like"/>
    <property type="match status" value="1"/>
</dbReference>
<keyword evidence="4" id="KW-1185">Reference proteome</keyword>
<dbReference type="Pfam" id="PF00472">
    <property type="entry name" value="RF-1"/>
    <property type="match status" value="1"/>
</dbReference>
<feature type="domain" description="Prokaryotic-type class I peptide chain release factors" evidence="2">
    <location>
        <begin position="56"/>
        <end position="187"/>
    </location>
</feature>
<comment type="caution">
    <text evidence="3">The sequence shown here is derived from an EMBL/GenBank/DDBJ whole genome shotgun (WGS) entry which is preliminary data.</text>
</comment>
<dbReference type="EMBL" id="JBEFKJ010000025">
    <property type="protein sequence ID" value="KAL2039553.1"/>
    <property type="molecule type" value="Genomic_DNA"/>
</dbReference>
<dbReference type="PANTHER" id="PTHR11075">
    <property type="entry name" value="PEPTIDE CHAIN RELEASE FACTOR"/>
    <property type="match status" value="1"/>
</dbReference>
<feature type="compositionally biased region" description="Basic and acidic residues" evidence="1">
    <location>
        <begin position="161"/>
        <end position="172"/>
    </location>
</feature>
<evidence type="ECO:0000313" key="4">
    <source>
        <dbReference type="Proteomes" id="UP001590950"/>
    </source>
</evidence>
<gene>
    <name evidence="3" type="ORF">N7G274_007825</name>
</gene>
<protein>
    <recommendedName>
        <fullName evidence="2">Prokaryotic-type class I peptide chain release factors domain-containing protein</fullName>
    </recommendedName>
</protein>
<evidence type="ECO:0000313" key="3">
    <source>
        <dbReference type="EMBL" id="KAL2039553.1"/>
    </source>
</evidence>
<feature type="region of interest" description="Disordered" evidence="1">
    <location>
        <begin position="155"/>
        <end position="196"/>
    </location>
</feature>